<dbReference type="GO" id="GO:0043024">
    <property type="term" value="F:ribosomal small subunit binding"/>
    <property type="evidence" value="ECO:0007669"/>
    <property type="project" value="TreeGrafter"/>
</dbReference>
<dbReference type="Proteomes" id="UP000053370">
    <property type="component" value="Unassembled WGS sequence"/>
</dbReference>
<dbReference type="GO" id="GO:0022627">
    <property type="term" value="C:cytosolic small ribosomal subunit"/>
    <property type="evidence" value="ECO:0007669"/>
    <property type="project" value="TreeGrafter"/>
</dbReference>
<keyword evidence="1 2" id="KW-0810">Translation regulation</keyword>
<dbReference type="GO" id="GO:0045900">
    <property type="term" value="P:negative regulation of translational elongation"/>
    <property type="evidence" value="ECO:0007669"/>
    <property type="project" value="TreeGrafter"/>
</dbReference>
<gene>
    <name evidence="2" type="primary">hpf</name>
    <name evidence="5" type="ORF">ATC1_12459</name>
</gene>
<dbReference type="Pfam" id="PF16321">
    <property type="entry name" value="Ribosom_S30AE_C"/>
    <property type="match status" value="1"/>
</dbReference>
<comment type="subcellular location">
    <subcellularLocation>
        <location evidence="2">Cytoplasm</location>
    </subcellularLocation>
</comment>
<dbReference type="STRING" id="1678840.ATC1_12459"/>
<dbReference type="CDD" id="cd00552">
    <property type="entry name" value="RaiA"/>
    <property type="match status" value="1"/>
</dbReference>
<dbReference type="Gene3D" id="3.30.505.50">
    <property type="entry name" value="Sigma 54 modulation/S30EA ribosomal protein, C-terminal domain"/>
    <property type="match status" value="1"/>
</dbReference>
<dbReference type="RefSeq" id="WP_062278757.1">
    <property type="nucleotide sequence ID" value="NZ_DF968180.1"/>
</dbReference>
<dbReference type="Gene3D" id="3.30.160.100">
    <property type="entry name" value="Ribosome hibernation promotion factor-like"/>
    <property type="match status" value="1"/>
</dbReference>
<evidence type="ECO:0000256" key="1">
    <source>
        <dbReference type="ARBA" id="ARBA00022845"/>
    </source>
</evidence>
<keyword evidence="2" id="KW-0963">Cytoplasm</keyword>
<dbReference type="PANTHER" id="PTHR33231:SF1">
    <property type="entry name" value="30S RIBOSOMAL PROTEIN"/>
    <property type="match status" value="1"/>
</dbReference>
<evidence type="ECO:0000259" key="4">
    <source>
        <dbReference type="Pfam" id="PF16321"/>
    </source>
</evidence>
<dbReference type="EMBL" id="DF968180">
    <property type="protein sequence ID" value="GAP39921.1"/>
    <property type="molecule type" value="Genomic_DNA"/>
</dbReference>
<feature type="domain" description="Sigma 54 modulation/S30EA ribosomal protein C-terminal" evidence="4">
    <location>
        <begin position="128"/>
        <end position="184"/>
    </location>
</feature>
<reference evidence="5" key="1">
    <citation type="journal article" date="2015" name="Genome Announc.">
        <title>Draft Genome Sequence of Anaerolineae Strain TC1, a Novel Isolate from a Methanogenic Wastewater Treatment System.</title>
        <authorList>
            <person name="Matsuura N."/>
            <person name="Tourlousse D.M."/>
            <person name="Sun L."/>
            <person name="Toyonaga M."/>
            <person name="Kuroda K."/>
            <person name="Ohashi A."/>
            <person name="Cruz R."/>
            <person name="Yamaguchi T."/>
            <person name="Sekiguchi Y."/>
        </authorList>
    </citation>
    <scope>NUCLEOTIDE SEQUENCE [LARGE SCALE GENOMIC DNA]</scope>
    <source>
        <strain evidence="5">TC1</strain>
    </source>
</reference>
<dbReference type="InterPro" id="IPR034694">
    <property type="entry name" value="HPF_long/plastid"/>
</dbReference>
<proteinExistence type="inferred from homology"/>
<dbReference type="InterPro" id="IPR050574">
    <property type="entry name" value="HPF/YfiA_ribosome-assoc"/>
</dbReference>
<dbReference type="NCBIfam" id="TIGR00741">
    <property type="entry name" value="yfiA"/>
    <property type="match status" value="1"/>
</dbReference>
<name>A0A0K8PBA3_9CHLR</name>
<dbReference type="SUPFAM" id="SSF69754">
    <property type="entry name" value="Ribosome binding protein Y (YfiA homologue)"/>
    <property type="match status" value="1"/>
</dbReference>
<protein>
    <recommendedName>
        <fullName evidence="2">Ribosome hibernation promoting factor</fullName>
        <shortName evidence="2">HPF</shortName>
    </recommendedName>
</protein>
<evidence type="ECO:0000313" key="5">
    <source>
        <dbReference type="EMBL" id="GAP39921.1"/>
    </source>
</evidence>
<accession>A0A0K8PBA3</accession>
<feature type="region of interest" description="Disordered" evidence="3">
    <location>
        <begin position="102"/>
        <end position="126"/>
    </location>
</feature>
<evidence type="ECO:0000313" key="6">
    <source>
        <dbReference type="Proteomes" id="UP000053370"/>
    </source>
</evidence>
<dbReference type="InterPro" id="IPR032528">
    <property type="entry name" value="Ribosom_S30AE_C"/>
</dbReference>
<comment type="similarity">
    <text evidence="2">Belongs to the HPF/YfiA ribosome-associated protein family. Long HPF subfamily.</text>
</comment>
<dbReference type="InterPro" id="IPR036567">
    <property type="entry name" value="RHF-like"/>
</dbReference>
<comment type="subunit">
    <text evidence="2">Interacts with 100S ribosomes.</text>
</comment>
<dbReference type="OrthoDB" id="9794975at2"/>
<dbReference type="HAMAP" id="MF_00839">
    <property type="entry name" value="HPF"/>
    <property type="match status" value="1"/>
</dbReference>
<dbReference type="InterPro" id="IPR038416">
    <property type="entry name" value="Ribosom_S30AE_C_sf"/>
</dbReference>
<dbReference type="Pfam" id="PF02482">
    <property type="entry name" value="Ribosomal_S30AE"/>
    <property type="match status" value="1"/>
</dbReference>
<comment type="function">
    <text evidence="2">Required for dimerization of active 70S ribosomes into 100S ribosomes in stationary phase; 100S ribosomes are translationally inactive and sometimes present during exponential growth.</text>
</comment>
<sequence length="190" mass="21841">MDTKAVIFGKNMEVSDRVNDYVIKKINKIERFLSDIDDIRIDLAYLKSARNAADRYVAQITIRGKGYILRTEERAEDIFAAFDISLDKMVRQIDRFKGKRREARGDGTSVAETIPSTEAGEADEDTEKRPIIARRKKFHMVPMDEMEALEQMQLLGHEEFFVFYNVATSSVNVLYKRNDGTYGLIESEIA</sequence>
<evidence type="ECO:0000256" key="2">
    <source>
        <dbReference type="HAMAP-Rule" id="MF_00839"/>
    </source>
</evidence>
<dbReference type="AlphaFoldDB" id="A0A0K8PBA3"/>
<evidence type="ECO:0000256" key="3">
    <source>
        <dbReference type="SAM" id="MobiDB-lite"/>
    </source>
</evidence>
<organism evidence="5">
    <name type="scientific">Flexilinea flocculi</name>
    <dbReference type="NCBI Taxonomy" id="1678840"/>
    <lineage>
        <taxon>Bacteria</taxon>
        <taxon>Bacillati</taxon>
        <taxon>Chloroflexota</taxon>
        <taxon>Anaerolineae</taxon>
        <taxon>Anaerolineales</taxon>
        <taxon>Anaerolineaceae</taxon>
        <taxon>Flexilinea</taxon>
    </lineage>
</organism>
<keyword evidence="6" id="KW-1185">Reference proteome</keyword>
<dbReference type="InterPro" id="IPR003489">
    <property type="entry name" value="RHF/RaiA"/>
</dbReference>
<dbReference type="PANTHER" id="PTHR33231">
    <property type="entry name" value="30S RIBOSOMAL PROTEIN"/>
    <property type="match status" value="1"/>
</dbReference>